<reference evidence="4" key="1">
    <citation type="journal article" date="2019" name="Int. J. Syst. Evol. Microbiol.">
        <title>The Global Catalogue of Microorganisms (GCM) 10K type strain sequencing project: providing services to taxonomists for standard genome sequencing and annotation.</title>
        <authorList>
            <consortium name="The Broad Institute Genomics Platform"/>
            <consortium name="The Broad Institute Genome Sequencing Center for Infectious Disease"/>
            <person name="Wu L."/>
            <person name="Ma J."/>
        </authorList>
    </citation>
    <scope>NUCLEOTIDE SEQUENCE [LARGE SCALE GENOMIC DNA]</scope>
    <source>
        <strain evidence="4">JCM 4602</strain>
    </source>
</reference>
<name>A0ABQ3BSP6_9ACTN</name>
<organism evidence="3 4">
    <name type="scientific">Streptomyces rubiginosohelvolus</name>
    <dbReference type="NCBI Taxonomy" id="67362"/>
    <lineage>
        <taxon>Bacteria</taxon>
        <taxon>Bacillati</taxon>
        <taxon>Actinomycetota</taxon>
        <taxon>Actinomycetes</taxon>
        <taxon>Kitasatosporales</taxon>
        <taxon>Streptomycetaceae</taxon>
        <taxon>Streptomyces</taxon>
    </lineage>
</organism>
<evidence type="ECO:0000256" key="1">
    <source>
        <dbReference type="SAM" id="MobiDB-lite"/>
    </source>
</evidence>
<evidence type="ECO:0000313" key="3">
    <source>
        <dbReference type="EMBL" id="GGZ53161.1"/>
    </source>
</evidence>
<keyword evidence="4" id="KW-1185">Reference proteome</keyword>
<feature type="region of interest" description="Disordered" evidence="1">
    <location>
        <begin position="74"/>
        <end position="95"/>
    </location>
</feature>
<proteinExistence type="predicted"/>
<dbReference type="PROSITE" id="PS51257">
    <property type="entry name" value="PROKAR_LIPOPROTEIN"/>
    <property type="match status" value="1"/>
</dbReference>
<sequence length="95" mass="9980">MRARTALTAVTAAALLALAGCSSDYTADDCAAAINGTSTKTNRPTECQDIPADDYETILLNQAVKEAINGLDQDDQDLLDYHDDGSLNESIGGDD</sequence>
<evidence type="ECO:0000256" key="2">
    <source>
        <dbReference type="SAM" id="SignalP"/>
    </source>
</evidence>
<feature type="signal peptide" evidence="2">
    <location>
        <begin position="1"/>
        <end position="27"/>
    </location>
</feature>
<gene>
    <name evidence="3" type="ORF">GCM10010328_29970</name>
</gene>
<keyword evidence="2" id="KW-0732">Signal</keyword>
<dbReference type="EMBL" id="BMUW01000004">
    <property type="protein sequence ID" value="GGZ53161.1"/>
    <property type="molecule type" value="Genomic_DNA"/>
</dbReference>
<feature type="chain" id="PRO_5046692738" description="Secreted protein" evidence="2">
    <location>
        <begin position="28"/>
        <end position="95"/>
    </location>
</feature>
<protein>
    <recommendedName>
        <fullName evidence="5">Secreted protein</fullName>
    </recommendedName>
</protein>
<comment type="caution">
    <text evidence="3">The sequence shown here is derived from an EMBL/GenBank/DDBJ whole genome shotgun (WGS) entry which is preliminary data.</text>
</comment>
<dbReference type="Proteomes" id="UP000624183">
    <property type="component" value="Unassembled WGS sequence"/>
</dbReference>
<evidence type="ECO:0008006" key="5">
    <source>
        <dbReference type="Google" id="ProtNLM"/>
    </source>
</evidence>
<accession>A0ABQ3BSP6</accession>
<evidence type="ECO:0000313" key="4">
    <source>
        <dbReference type="Proteomes" id="UP000624183"/>
    </source>
</evidence>